<dbReference type="InterPro" id="IPR036388">
    <property type="entry name" value="WH-like_DNA-bd_sf"/>
</dbReference>
<name>A0A5B2V9A1_9HYPH</name>
<dbReference type="OrthoDB" id="9806864at2"/>
<dbReference type="Proteomes" id="UP000323142">
    <property type="component" value="Unassembled WGS sequence"/>
</dbReference>
<dbReference type="EMBL" id="VUOA01000040">
    <property type="protein sequence ID" value="KAA2234919.1"/>
    <property type="molecule type" value="Genomic_DNA"/>
</dbReference>
<gene>
    <name evidence="7" type="ORF">F0L46_21480</name>
</gene>
<dbReference type="SMART" id="SM00347">
    <property type="entry name" value="HTH_MARR"/>
    <property type="match status" value="1"/>
</dbReference>
<evidence type="ECO:0000256" key="3">
    <source>
        <dbReference type="ARBA" id="ARBA00023015"/>
    </source>
</evidence>
<dbReference type="InterPro" id="IPR039422">
    <property type="entry name" value="MarR/SlyA-like"/>
</dbReference>
<evidence type="ECO:0000313" key="7">
    <source>
        <dbReference type="EMBL" id="KAA2234919.1"/>
    </source>
</evidence>
<evidence type="ECO:0000256" key="5">
    <source>
        <dbReference type="ARBA" id="ARBA00023163"/>
    </source>
</evidence>
<keyword evidence="8" id="KW-1185">Reference proteome</keyword>
<sequence>MARTNDALPLEEHLCFAVYAAGLAFNTAYKPLLEPLGLTYPQYLVLIVLWERDGRTLKEIGARLHLDSGTLTPLLKRLEAGGFLRRSRDAGDERQLRIELTEKGRAVEGEAAGIRERMTCRLGRSGEAVRALQQDLAGLTPSLRGTAPA</sequence>
<protein>
    <submittedName>
        <fullName evidence="7">MarR family transcriptional regulator</fullName>
    </submittedName>
</protein>
<dbReference type="Gene3D" id="1.10.10.10">
    <property type="entry name" value="Winged helix-like DNA-binding domain superfamily/Winged helix DNA-binding domain"/>
    <property type="match status" value="1"/>
</dbReference>
<dbReference type="PANTHER" id="PTHR33164:SF5">
    <property type="entry name" value="ORGANIC HYDROPEROXIDE RESISTANCE TRANSCRIPTIONAL REGULATOR"/>
    <property type="match status" value="1"/>
</dbReference>
<feature type="domain" description="HTH marR-type" evidence="6">
    <location>
        <begin position="11"/>
        <end position="149"/>
    </location>
</feature>
<evidence type="ECO:0000313" key="8">
    <source>
        <dbReference type="Proteomes" id="UP000323142"/>
    </source>
</evidence>
<dbReference type="FunFam" id="1.10.10.10:FF:000163">
    <property type="entry name" value="MarR family transcriptional regulator"/>
    <property type="match status" value="1"/>
</dbReference>
<keyword evidence="5" id="KW-0804">Transcription</keyword>
<evidence type="ECO:0000256" key="2">
    <source>
        <dbReference type="ARBA" id="ARBA00022490"/>
    </source>
</evidence>
<dbReference type="PRINTS" id="PR00598">
    <property type="entry name" value="HTHMARR"/>
</dbReference>
<dbReference type="GO" id="GO:0003677">
    <property type="term" value="F:DNA binding"/>
    <property type="evidence" value="ECO:0007669"/>
    <property type="project" value="UniProtKB-KW"/>
</dbReference>
<reference evidence="7 8" key="1">
    <citation type="submission" date="2019-09" db="EMBL/GenBank/DDBJ databases">
        <title>Salinarimonas rosea gen. nov., sp. nov., a new member of the a-2 subgroup of the Proteobacteria.</title>
        <authorList>
            <person name="Liu J."/>
        </authorList>
    </citation>
    <scope>NUCLEOTIDE SEQUENCE [LARGE SCALE GENOMIC DNA]</scope>
    <source>
        <strain evidence="7 8">BN140002</strain>
    </source>
</reference>
<comment type="subcellular location">
    <subcellularLocation>
        <location evidence="1">Cytoplasm</location>
    </subcellularLocation>
</comment>
<keyword evidence="4" id="KW-0238">DNA-binding</keyword>
<dbReference type="GO" id="GO:0003700">
    <property type="term" value="F:DNA-binding transcription factor activity"/>
    <property type="evidence" value="ECO:0007669"/>
    <property type="project" value="InterPro"/>
</dbReference>
<organism evidence="7 8">
    <name type="scientific">Salinarimonas soli</name>
    <dbReference type="NCBI Taxonomy" id="1638099"/>
    <lineage>
        <taxon>Bacteria</taxon>
        <taxon>Pseudomonadati</taxon>
        <taxon>Pseudomonadota</taxon>
        <taxon>Alphaproteobacteria</taxon>
        <taxon>Hyphomicrobiales</taxon>
        <taxon>Salinarimonadaceae</taxon>
        <taxon>Salinarimonas</taxon>
    </lineage>
</organism>
<dbReference type="InterPro" id="IPR000835">
    <property type="entry name" value="HTH_MarR-typ"/>
</dbReference>
<dbReference type="GO" id="GO:0006950">
    <property type="term" value="P:response to stress"/>
    <property type="evidence" value="ECO:0007669"/>
    <property type="project" value="TreeGrafter"/>
</dbReference>
<dbReference type="PANTHER" id="PTHR33164">
    <property type="entry name" value="TRANSCRIPTIONAL REGULATOR, MARR FAMILY"/>
    <property type="match status" value="1"/>
</dbReference>
<dbReference type="AlphaFoldDB" id="A0A5B2V9A1"/>
<dbReference type="InterPro" id="IPR055166">
    <property type="entry name" value="Transc_reg_Sar_Rot_HTH"/>
</dbReference>
<evidence type="ECO:0000259" key="6">
    <source>
        <dbReference type="PROSITE" id="PS50995"/>
    </source>
</evidence>
<dbReference type="SUPFAM" id="SSF46785">
    <property type="entry name" value="Winged helix' DNA-binding domain"/>
    <property type="match status" value="1"/>
</dbReference>
<dbReference type="InterPro" id="IPR036390">
    <property type="entry name" value="WH_DNA-bd_sf"/>
</dbReference>
<keyword evidence="3" id="KW-0805">Transcription regulation</keyword>
<evidence type="ECO:0000256" key="1">
    <source>
        <dbReference type="ARBA" id="ARBA00004496"/>
    </source>
</evidence>
<dbReference type="Pfam" id="PF22381">
    <property type="entry name" value="Staph_reg_Sar_Rot"/>
    <property type="match status" value="1"/>
</dbReference>
<evidence type="ECO:0000256" key="4">
    <source>
        <dbReference type="ARBA" id="ARBA00023125"/>
    </source>
</evidence>
<dbReference type="GO" id="GO:0005737">
    <property type="term" value="C:cytoplasm"/>
    <property type="evidence" value="ECO:0007669"/>
    <property type="project" value="UniProtKB-SubCell"/>
</dbReference>
<keyword evidence="2" id="KW-0963">Cytoplasm</keyword>
<reference evidence="7 8" key="2">
    <citation type="submission" date="2019-09" db="EMBL/GenBank/DDBJ databases">
        <authorList>
            <person name="Jin C."/>
        </authorList>
    </citation>
    <scope>NUCLEOTIDE SEQUENCE [LARGE SCALE GENOMIC DNA]</scope>
    <source>
        <strain evidence="7 8">BN140002</strain>
    </source>
</reference>
<dbReference type="RefSeq" id="WP_149821428.1">
    <property type="nucleotide sequence ID" value="NZ_VUOA01000040.1"/>
</dbReference>
<proteinExistence type="predicted"/>
<dbReference type="PROSITE" id="PS50995">
    <property type="entry name" value="HTH_MARR_2"/>
    <property type="match status" value="1"/>
</dbReference>
<comment type="caution">
    <text evidence="7">The sequence shown here is derived from an EMBL/GenBank/DDBJ whole genome shotgun (WGS) entry which is preliminary data.</text>
</comment>
<accession>A0A5B2V9A1</accession>